<dbReference type="EMBL" id="JAEAOA010001141">
    <property type="protein sequence ID" value="KAK3606901.1"/>
    <property type="molecule type" value="Genomic_DNA"/>
</dbReference>
<evidence type="ECO:0000256" key="1">
    <source>
        <dbReference type="SAM" id="SignalP"/>
    </source>
</evidence>
<reference evidence="2" key="2">
    <citation type="journal article" date="2021" name="Genome Biol. Evol.">
        <title>Developing a high-quality reference genome for a parasitic bivalve with doubly uniparental inheritance (Bivalvia: Unionida).</title>
        <authorList>
            <person name="Smith C.H."/>
        </authorList>
    </citation>
    <scope>NUCLEOTIDE SEQUENCE</scope>
    <source>
        <strain evidence="2">CHS0354</strain>
        <tissue evidence="2">Mantle</tissue>
    </source>
</reference>
<evidence type="ECO:0000313" key="2">
    <source>
        <dbReference type="EMBL" id="KAK3606901.1"/>
    </source>
</evidence>
<dbReference type="SUPFAM" id="SSF117281">
    <property type="entry name" value="Kelch motif"/>
    <property type="match status" value="1"/>
</dbReference>
<evidence type="ECO:0008006" key="4">
    <source>
        <dbReference type="Google" id="ProtNLM"/>
    </source>
</evidence>
<organism evidence="2 3">
    <name type="scientific">Potamilus streckersoni</name>
    <dbReference type="NCBI Taxonomy" id="2493646"/>
    <lineage>
        <taxon>Eukaryota</taxon>
        <taxon>Metazoa</taxon>
        <taxon>Spiralia</taxon>
        <taxon>Lophotrochozoa</taxon>
        <taxon>Mollusca</taxon>
        <taxon>Bivalvia</taxon>
        <taxon>Autobranchia</taxon>
        <taxon>Heteroconchia</taxon>
        <taxon>Palaeoheterodonta</taxon>
        <taxon>Unionida</taxon>
        <taxon>Unionoidea</taxon>
        <taxon>Unionidae</taxon>
        <taxon>Ambleminae</taxon>
        <taxon>Lampsilini</taxon>
        <taxon>Potamilus</taxon>
    </lineage>
</organism>
<keyword evidence="3" id="KW-1185">Reference proteome</keyword>
<dbReference type="AlphaFoldDB" id="A0AAE0W9Z7"/>
<protein>
    <recommendedName>
        <fullName evidence="4">Exo-alpha-sialidase</fullName>
    </recommendedName>
</protein>
<name>A0AAE0W9Z7_9BIVA</name>
<dbReference type="PANTHER" id="PTHR23244">
    <property type="entry name" value="KELCH REPEAT DOMAIN"/>
    <property type="match status" value="1"/>
</dbReference>
<evidence type="ECO:0000313" key="3">
    <source>
        <dbReference type="Proteomes" id="UP001195483"/>
    </source>
</evidence>
<accession>A0AAE0W9Z7</accession>
<feature type="signal peptide" evidence="1">
    <location>
        <begin position="1"/>
        <end position="43"/>
    </location>
</feature>
<proteinExistence type="predicted"/>
<dbReference type="Proteomes" id="UP001195483">
    <property type="component" value="Unassembled WGS sequence"/>
</dbReference>
<sequence>MFSNHSFGFNFSPAPAFVAGNQMFCRIRLYVLVTLIFFILACGGPSEGGSSGGTGGTAYQWTEVKGDNSEDVSFDGRSGHTVAVFDDGFGEAMWVIGGTGDNGDVWKSYDGKKWTEVTDDADFTGDGRYRHTTVVFDDKSRSGKALWIIAGSDNGFKNFNNVYKSTDGKKWIEVTDDAGFRPRYDHTTVVFDDKSGSGEAMWVIGGLNTTSGDSRTYEKFNDVWKSTDGKTWIEVTDDAGFSKRYSHTTVVFDDGSGKAMWVIGGLEDPNGKRLNDVWKSKNGKKWEQFPVAANFPARNAHTAVVFNDGSGEAMWVIAGVVDSGVRGNDVWKSYDGKIGTNSRTALKADRYPGGRVRFERLKTVRMYP</sequence>
<dbReference type="InterPro" id="IPR015915">
    <property type="entry name" value="Kelch-typ_b-propeller"/>
</dbReference>
<reference evidence="2" key="3">
    <citation type="submission" date="2023-05" db="EMBL/GenBank/DDBJ databases">
        <authorList>
            <person name="Smith C.H."/>
        </authorList>
    </citation>
    <scope>NUCLEOTIDE SEQUENCE</scope>
    <source>
        <strain evidence="2">CHS0354</strain>
        <tissue evidence="2">Mantle</tissue>
    </source>
</reference>
<feature type="chain" id="PRO_5042219648" description="Exo-alpha-sialidase" evidence="1">
    <location>
        <begin position="44"/>
        <end position="368"/>
    </location>
</feature>
<dbReference type="Pfam" id="PF24681">
    <property type="entry name" value="Kelch_KLHDC2_KLHL20_DRC7"/>
    <property type="match status" value="1"/>
</dbReference>
<keyword evidence="1" id="KW-0732">Signal</keyword>
<dbReference type="PANTHER" id="PTHR23244:SF471">
    <property type="entry name" value="GUANINE NUCLEOTIDE-BINDING PROTEIN SUBUNIT BETA 1-RELATED"/>
    <property type="match status" value="1"/>
</dbReference>
<gene>
    <name evidence="2" type="ORF">CHS0354_018496</name>
</gene>
<reference evidence="2" key="1">
    <citation type="journal article" date="2021" name="Genome Biol. Evol.">
        <title>A High-Quality Reference Genome for a Parasitic Bivalve with Doubly Uniparental Inheritance (Bivalvia: Unionida).</title>
        <authorList>
            <person name="Smith C.H."/>
        </authorList>
    </citation>
    <scope>NUCLEOTIDE SEQUENCE</scope>
    <source>
        <strain evidence="2">CHS0354</strain>
    </source>
</reference>
<comment type="caution">
    <text evidence="2">The sequence shown here is derived from an EMBL/GenBank/DDBJ whole genome shotgun (WGS) entry which is preliminary data.</text>
</comment>